<comment type="caution">
    <text evidence="1">The sequence shown here is derived from an EMBL/GenBank/DDBJ whole genome shotgun (WGS) entry which is preliminary data.</text>
</comment>
<gene>
    <name evidence="1" type="ORF">ACFO5I_10965</name>
</gene>
<protein>
    <submittedName>
        <fullName evidence="1">Uncharacterized protein</fullName>
    </submittedName>
</protein>
<name>A0ABV9N0T4_9ENTE</name>
<keyword evidence="2" id="KW-1185">Reference proteome</keyword>
<sequence>MIAYADDMRSLESVAPVAVTQYKPTSVINVVEPYVEVTNDGKIELQNVPTSVYEEYQLDQLQEHFNRLNAEVDAGNIRINNDLSIATIGISPRTVHGTWTYHWWGYDQYFDNQRAQRFSANCYSVAAGATLVTGIGAWFPPVSFVGVAQAAYWTLVGSRVDYNNLGNGVYIGVTWAAIFNVEPL</sequence>
<dbReference type="RefSeq" id="WP_204653022.1">
    <property type="nucleotide sequence ID" value="NZ_JAFBFD010000004.1"/>
</dbReference>
<reference evidence="2" key="1">
    <citation type="journal article" date="2019" name="Int. J. Syst. Evol. Microbiol.">
        <title>The Global Catalogue of Microorganisms (GCM) 10K type strain sequencing project: providing services to taxonomists for standard genome sequencing and annotation.</title>
        <authorList>
            <consortium name="The Broad Institute Genomics Platform"/>
            <consortium name="The Broad Institute Genome Sequencing Center for Infectious Disease"/>
            <person name="Wu L."/>
            <person name="Ma J."/>
        </authorList>
    </citation>
    <scope>NUCLEOTIDE SEQUENCE [LARGE SCALE GENOMIC DNA]</scope>
    <source>
        <strain evidence="2">CGMCC 1.19032</strain>
    </source>
</reference>
<proteinExistence type="predicted"/>
<accession>A0ABV9N0T4</accession>
<evidence type="ECO:0000313" key="2">
    <source>
        <dbReference type="Proteomes" id="UP001595969"/>
    </source>
</evidence>
<organism evidence="1 2">
    <name type="scientific">Enterococcus lemanii</name>
    <dbReference type="NCBI Taxonomy" id="1159752"/>
    <lineage>
        <taxon>Bacteria</taxon>
        <taxon>Bacillati</taxon>
        <taxon>Bacillota</taxon>
        <taxon>Bacilli</taxon>
        <taxon>Lactobacillales</taxon>
        <taxon>Enterococcaceae</taxon>
        <taxon>Enterococcus</taxon>
    </lineage>
</organism>
<dbReference type="Proteomes" id="UP001595969">
    <property type="component" value="Unassembled WGS sequence"/>
</dbReference>
<dbReference type="EMBL" id="JBHSGS010000061">
    <property type="protein sequence ID" value="MFC4720243.1"/>
    <property type="molecule type" value="Genomic_DNA"/>
</dbReference>
<evidence type="ECO:0000313" key="1">
    <source>
        <dbReference type="EMBL" id="MFC4720243.1"/>
    </source>
</evidence>